<keyword evidence="4" id="KW-0677">Repeat</keyword>
<evidence type="ECO:0000256" key="4">
    <source>
        <dbReference type="ARBA" id="ARBA00022737"/>
    </source>
</evidence>
<feature type="domain" description="EF-hand" evidence="6">
    <location>
        <begin position="115"/>
        <end position="147"/>
    </location>
</feature>
<evidence type="ECO:0000313" key="8">
    <source>
        <dbReference type="Proteomes" id="UP001149090"/>
    </source>
</evidence>
<dbReference type="Proteomes" id="UP001149090">
    <property type="component" value="Unassembled WGS sequence"/>
</dbReference>
<gene>
    <name evidence="7" type="ORF">M0811_04299</name>
</gene>
<dbReference type="Gene3D" id="1.10.238.10">
    <property type="entry name" value="EF-hand"/>
    <property type="match status" value="2"/>
</dbReference>
<evidence type="ECO:0000259" key="6">
    <source>
        <dbReference type="PROSITE" id="PS50222"/>
    </source>
</evidence>
<dbReference type="GO" id="GO:0016460">
    <property type="term" value="C:myosin II complex"/>
    <property type="evidence" value="ECO:0007669"/>
    <property type="project" value="TreeGrafter"/>
</dbReference>
<dbReference type="OMA" id="RIDCESI"/>
<comment type="subcellular location">
    <subcellularLocation>
        <location evidence="1">Cytoplasm</location>
    </subcellularLocation>
</comment>
<dbReference type="InterPro" id="IPR018247">
    <property type="entry name" value="EF_Hand_1_Ca_BS"/>
</dbReference>
<reference evidence="7" key="1">
    <citation type="submission" date="2022-10" db="EMBL/GenBank/DDBJ databases">
        <title>Novel sulphate-reducing endosymbionts in the free-living metamonad Anaeramoeba.</title>
        <authorList>
            <person name="Jerlstrom-Hultqvist J."/>
            <person name="Cepicka I."/>
            <person name="Gallot-Lavallee L."/>
            <person name="Salas-Leiva D."/>
            <person name="Curtis B.A."/>
            <person name="Zahonova K."/>
            <person name="Pipaliya S."/>
            <person name="Dacks J."/>
            <person name="Roger A.J."/>
        </authorList>
    </citation>
    <scope>NUCLEOTIDE SEQUENCE</scope>
    <source>
        <strain evidence="7">BMAN</strain>
    </source>
</reference>
<keyword evidence="8" id="KW-1185">Reference proteome</keyword>
<dbReference type="FunFam" id="1.10.238.10:FF:000178">
    <property type="entry name" value="Calmodulin-2 A"/>
    <property type="match status" value="1"/>
</dbReference>
<evidence type="ECO:0000256" key="5">
    <source>
        <dbReference type="ARBA" id="ARBA00022837"/>
    </source>
</evidence>
<protein>
    <submittedName>
        <fullName evidence="7">Calmodulin-1</fullName>
    </submittedName>
</protein>
<dbReference type="AlphaFoldDB" id="A0A9Q0LUH4"/>
<evidence type="ECO:0000313" key="7">
    <source>
        <dbReference type="EMBL" id="KAJ5079278.1"/>
    </source>
</evidence>
<dbReference type="GO" id="GO:0005509">
    <property type="term" value="F:calcium ion binding"/>
    <property type="evidence" value="ECO:0007669"/>
    <property type="project" value="InterPro"/>
</dbReference>
<dbReference type="OrthoDB" id="26525at2759"/>
<dbReference type="PROSITE" id="PS00018">
    <property type="entry name" value="EF_HAND_1"/>
    <property type="match status" value="1"/>
</dbReference>
<proteinExistence type="inferred from homology"/>
<dbReference type="SMART" id="SM00054">
    <property type="entry name" value="EFh"/>
    <property type="match status" value="4"/>
</dbReference>
<evidence type="ECO:0000256" key="3">
    <source>
        <dbReference type="ARBA" id="ARBA00022490"/>
    </source>
</evidence>
<dbReference type="InterPro" id="IPR002048">
    <property type="entry name" value="EF_hand_dom"/>
</dbReference>
<feature type="domain" description="EF-hand" evidence="6">
    <location>
        <begin position="42"/>
        <end position="77"/>
    </location>
</feature>
<name>A0A9Q0LUH4_ANAIG</name>
<dbReference type="GO" id="GO:0005737">
    <property type="term" value="C:cytoplasm"/>
    <property type="evidence" value="ECO:0007669"/>
    <property type="project" value="UniProtKB-SubCell"/>
</dbReference>
<sequence length="147" mass="16633">MDLSNDQIAEFKEAFNLFDKDGDGKITSKEVGVVMRSLGVNPTEAELQDIVNDIDANMNGFIEFQSFVNLIKKKMQDEDKPEDIIAAFKVFDRDGHGYIATHELYHILTTIGEPLTKEEADQLEQEADKEKSGRVNYAEFVNLMLAK</sequence>
<keyword evidence="5" id="KW-0106">Calcium</keyword>
<evidence type="ECO:0000256" key="2">
    <source>
        <dbReference type="ARBA" id="ARBA00006182"/>
    </source>
</evidence>
<comment type="similarity">
    <text evidence="2">Belongs to the calmodulin family. Calglandulin subfamily.</text>
</comment>
<keyword evidence="3" id="KW-0963">Cytoplasm</keyword>
<dbReference type="PANTHER" id="PTHR23048">
    <property type="entry name" value="MYOSIN LIGHT CHAIN 1, 3"/>
    <property type="match status" value="1"/>
</dbReference>
<dbReference type="SUPFAM" id="SSF47473">
    <property type="entry name" value="EF-hand"/>
    <property type="match status" value="1"/>
</dbReference>
<organism evidence="7 8">
    <name type="scientific">Anaeramoeba ignava</name>
    <name type="common">Anaerobic marine amoeba</name>
    <dbReference type="NCBI Taxonomy" id="1746090"/>
    <lineage>
        <taxon>Eukaryota</taxon>
        <taxon>Metamonada</taxon>
        <taxon>Anaeramoebidae</taxon>
        <taxon>Anaeramoeba</taxon>
    </lineage>
</organism>
<comment type="caution">
    <text evidence="7">The sequence shown here is derived from an EMBL/GenBank/DDBJ whole genome shotgun (WGS) entry which is preliminary data.</text>
</comment>
<feature type="domain" description="EF-hand" evidence="6">
    <location>
        <begin position="79"/>
        <end position="114"/>
    </location>
</feature>
<accession>A0A9Q0LUH4</accession>
<dbReference type="PROSITE" id="PS50222">
    <property type="entry name" value="EF_HAND_2"/>
    <property type="match status" value="4"/>
</dbReference>
<dbReference type="InterPro" id="IPR011992">
    <property type="entry name" value="EF-hand-dom_pair"/>
</dbReference>
<dbReference type="EMBL" id="JAPDFW010000033">
    <property type="protein sequence ID" value="KAJ5079278.1"/>
    <property type="molecule type" value="Genomic_DNA"/>
</dbReference>
<dbReference type="PANTHER" id="PTHR23048:SF56">
    <property type="entry name" value="CALMODULIN 2"/>
    <property type="match status" value="1"/>
</dbReference>
<feature type="domain" description="EF-hand" evidence="6">
    <location>
        <begin position="6"/>
        <end position="41"/>
    </location>
</feature>
<dbReference type="Pfam" id="PF13499">
    <property type="entry name" value="EF-hand_7"/>
    <property type="match status" value="2"/>
</dbReference>
<dbReference type="InterPro" id="IPR050230">
    <property type="entry name" value="CALM/Myosin/TropC-like"/>
</dbReference>
<dbReference type="CDD" id="cd00051">
    <property type="entry name" value="EFh"/>
    <property type="match status" value="2"/>
</dbReference>
<evidence type="ECO:0000256" key="1">
    <source>
        <dbReference type="ARBA" id="ARBA00004496"/>
    </source>
</evidence>